<dbReference type="GO" id="GO:0007155">
    <property type="term" value="P:cell adhesion"/>
    <property type="evidence" value="ECO:0007669"/>
    <property type="project" value="InterPro"/>
</dbReference>
<dbReference type="InterPro" id="IPR036937">
    <property type="entry name" value="Adhesion_dom_fimbrial_sf"/>
</dbReference>
<keyword evidence="4" id="KW-1185">Reference proteome</keyword>
<evidence type="ECO:0000313" key="3">
    <source>
        <dbReference type="EMBL" id="CAB3648467.1"/>
    </source>
</evidence>
<evidence type="ECO:0000313" key="4">
    <source>
        <dbReference type="Proteomes" id="UP000494108"/>
    </source>
</evidence>
<gene>
    <name evidence="3" type="ORF">LMG3431_02662</name>
</gene>
<feature type="domain" description="Fimbrial adhesin MrpH C-terminal" evidence="2">
    <location>
        <begin position="183"/>
        <end position="291"/>
    </location>
</feature>
<feature type="region of interest" description="Disordered" evidence="1">
    <location>
        <begin position="272"/>
        <end position="291"/>
    </location>
</feature>
<name>A0A6S6YVG9_9BURK</name>
<dbReference type="RefSeq" id="WP_175174959.1">
    <property type="nucleotide sequence ID" value="NZ_CADIJX010000003.1"/>
</dbReference>
<dbReference type="Proteomes" id="UP000494108">
    <property type="component" value="Unassembled WGS sequence"/>
</dbReference>
<protein>
    <recommendedName>
        <fullName evidence="2">Fimbrial adhesin MrpH C-terminal domain-containing protein</fullName>
    </recommendedName>
</protein>
<evidence type="ECO:0000259" key="2">
    <source>
        <dbReference type="Pfam" id="PF24223"/>
    </source>
</evidence>
<proteinExistence type="predicted"/>
<dbReference type="InterPro" id="IPR057010">
    <property type="entry name" value="MrpH_C"/>
</dbReference>
<dbReference type="GO" id="GO:0009289">
    <property type="term" value="C:pilus"/>
    <property type="evidence" value="ECO:0007669"/>
    <property type="project" value="InterPro"/>
</dbReference>
<sequence length="291" mass="31236">MHGKARHGAIRHSAKFFVRAFALLSLIYIFNPLAQAVTITATGSQYEAAGIRYFFTVEDWNSSSSGQSWCQNPNTIVTTCSLSIRGLRSPGNSHNVLSSSYSWDHMPTTATTMGELYGQMNSRGFWTPFKGSVLVPKDINPPLANPICIGFTRAFTSANTGGFISPIGPCSAVIAPPLKCDINGDSTLNHGKLTEDRVDGHVATTQLTVACTGISKIKVSLVDVGSDGIRLRSDGSLYSKIRINNRVMDDSGELFPIDNMLTLDVSSRLSTRGDVDPGPFSGSAVLRVTSP</sequence>
<dbReference type="Pfam" id="PF24223">
    <property type="entry name" value="MrpH_C"/>
    <property type="match status" value="1"/>
</dbReference>
<reference evidence="3 4" key="1">
    <citation type="submission" date="2020-04" db="EMBL/GenBank/DDBJ databases">
        <authorList>
            <person name="De Canck E."/>
        </authorList>
    </citation>
    <scope>NUCLEOTIDE SEQUENCE [LARGE SCALE GENOMIC DNA]</scope>
    <source>
        <strain evidence="3 4">LMG 3431</strain>
    </source>
</reference>
<dbReference type="AlphaFoldDB" id="A0A6S6YVG9"/>
<accession>A0A6S6YVG9</accession>
<organism evidence="3 4">
    <name type="scientific">Achromobacter pestifer</name>
    <dbReference type="NCBI Taxonomy" id="1353889"/>
    <lineage>
        <taxon>Bacteria</taxon>
        <taxon>Pseudomonadati</taxon>
        <taxon>Pseudomonadota</taxon>
        <taxon>Betaproteobacteria</taxon>
        <taxon>Burkholderiales</taxon>
        <taxon>Alcaligenaceae</taxon>
        <taxon>Achromobacter</taxon>
    </lineage>
</organism>
<evidence type="ECO:0000256" key="1">
    <source>
        <dbReference type="SAM" id="MobiDB-lite"/>
    </source>
</evidence>
<dbReference type="Gene3D" id="2.60.40.1090">
    <property type="entry name" value="Fimbrial-type adhesion domain"/>
    <property type="match status" value="1"/>
</dbReference>
<dbReference type="EMBL" id="CADIJX010000003">
    <property type="protein sequence ID" value="CAB3648467.1"/>
    <property type="molecule type" value="Genomic_DNA"/>
</dbReference>